<dbReference type="InterPro" id="IPR001611">
    <property type="entry name" value="Leu-rich_rpt"/>
</dbReference>
<keyword evidence="7 9" id="KW-0472">Membrane</keyword>
<keyword evidence="4 10" id="KW-0732">Signal</keyword>
<evidence type="ECO:0000313" key="13">
    <source>
        <dbReference type="Proteomes" id="UP001279734"/>
    </source>
</evidence>
<dbReference type="PROSITE" id="PS50011">
    <property type="entry name" value="PROTEIN_KINASE_DOM"/>
    <property type="match status" value="1"/>
</dbReference>
<comment type="subcellular location">
    <subcellularLocation>
        <location evidence="1">Membrane</location>
    </subcellularLocation>
</comment>
<name>A0AAD3XUV1_NEPGR</name>
<dbReference type="Pfam" id="PF08263">
    <property type="entry name" value="LRRNT_2"/>
    <property type="match status" value="1"/>
</dbReference>
<dbReference type="Gene3D" id="3.80.10.10">
    <property type="entry name" value="Ribonuclease Inhibitor"/>
    <property type="match status" value="1"/>
</dbReference>
<feature type="compositionally biased region" description="Polar residues" evidence="8">
    <location>
        <begin position="245"/>
        <end position="255"/>
    </location>
</feature>
<gene>
    <name evidence="12" type="ORF">Nepgr_019959</name>
</gene>
<dbReference type="GO" id="GO:0005524">
    <property type="term" value="F:ATP binding"/>
    <property type="evidence" value="ECO:0007669"/>
    <property type="project" value="InterPro"/>
</dbReference>
<feature type="signal peptide" evidence="10">
    <location>
        <begin position="1"/>
        <end position="21"/>
    </location>
</feature>
<dbReference type="Gene3D" id="1.10.510.10">
    <property type="entry name" value="Transferase(Phosphotransferase) domain 1"/>
    <property type="match status" value="1"/>
</dbReference>
<dbReference type="SUPFAM" id="SSF56112">
    <property type="entry name" value="Protein kinase-like (PK-like)"/>
    <property type="match status" value="1"/>
</dbReference>
<keyword evidence="13" id="KW-1185">Reference proteome</keyword>
<evidence type="ECO:0000256" key="2">
    <source>
        <dbReference type="ARBA" id="ARBA00022614"/>
    </source>
</evidence>
<keyword evidence="6 9" id="KW-1133">Transmembrane helix</keyword>
<dbReference type="FunFam" id="3.80.10.10:FF:000400">
    <property type="entry name" value="Nuclear pore complex protein NUP107"/>
    <property type="match status" value="1"/>
</dbReference>
<sequence length="650" mass="70426">MSAVRFLLLLCLCLNSPFSLSVSDSESLLAVKKAFSNTKSLDSWKPDSEPCKDHWTGVFCLDGKNIIIRLHLPAAGLSGDIDVNALSQIRSLRTISLINNSFAGPLPPFNKINGLRALYLSGNKFSGEIQPDLFSGLGSLRRLWLSYNNFSGKIPDSLSKLPKLQQLHMESNRFSGLIPDISQKSITELDFSNNKLEGEIPAGMSRFGTNAFKGNAGVCGKLIGTDCHTSKEIEKTSDKGAQSAPADQTSDSSAKTGGNTKTTVGVMVGIVVVMVVILLLTTALKSKHKDDDFGMLQKEPMNDMVEVHVHGGGITAAGNGGGGGSRKSVGSSYRKKEESSSRKRSQSGKGGLGDLVVINNDLGVFGLADLMKAAAEVLGNGGLGSAYKAMMANGVSVVVKRIRDMNRLGKEDFDAEIRRIGSLRHPNILTPLAYYYRKEEKLVVSEYIPKGSLLYVLHGDRGICYAELNWPTRLKIIKGIASGTHHLHSEFSFSKLPHGNIKSSNILLNDEYEPLLTDYGFFSFVNGNQAAQGMFAFKAPEAAASENQRQVSHKSDVYCLGIVILEILMGRFPSQYLSAGKGGTDVVHCVRMGIEEKNEAEYLDPEIASGTESIREMVQLLHVGAGCTNSDPDQRPSMEEVVKKIEEIRA</sequence>
<comment type="caution">
    <text evidence="12">The sequence shown here is derived from an EMBL/GenBank/DDBJ whole genome shotgun (WGS) entry which is preliminary data.</text>
</comment>
<feature type="region of interest" description="Disordered" evidence="8">
    <location>
        <begin position="312"/>
        <end position="349"/>
    </location>
</feature>
<evidence type="ECO:0000256" key="1">
    <source>
        <dbReference type="ARBA" id="ARBA00004370"/>
    </source>
</evidence>
<evidence type="ECO:0000256" key="9">
    <source>
        <dbReference type="SAM" id="Phobius"/>
    </source>
</evidence>
<evidence type="ECO:0000256" key="10">
    <source>
        <dbReference type="SAM" id="SignalP"/>
    </source>
</evidence>
<dbReference type="GO" id="GO:0016020">
    <property type="term" value="C:membrane"/>
    <property type="evidence" value="ECO:0007669"/>
    <property type="project" value="UniProtKB-SubCell"/>
</dbReference>
<evidence type="ECO:0000256" key="3">
    <source>
        <dbReference type="ARBA" id="ARBA00022692"/>
    </source>
</evidence>
<reference evidence="12" key="1">
    <citation type="submission" date="2023-05" db="EMBL/GenBank/DDBJ databases">
        <title>Nepenthes gracilis genome sequencing.</title>
        <authorList>
            <person name="Fukushima K."/>
        </authorList>
    </citation>
    <scope>NUCLEOTIDE SEQUENCE</scope>
    <source>
        <strain evidence="12">SING2019-196</strain>
    </source>
</reference>
<dbReference type="InterPro" id="IPR032675">
    <property type="entry name" value="LRR_dom_sf"/>
</dbReference>
<keyword evidence="5" id="KW-0677">Repeat</keyword>
<evidence type="ECO:0000259" key="11">
    <source>
        <dbReference type="PROSITE" id="PS50011"/>
    </source>
</evidence>
<keyword evidence="3 9" id="KW-0812">Transmembrane</keyword>
<dbReference type="InterPro" id="IPR011009">
    <property type="entry name" value="Kinase-like_dom_sf"/>
</dbReference>
<evidence type="ECO:0000313" key="12">
    <source>
        <dbReference type="EMBL" id="GMH18118.1"/>
    </source>
</evidence>
<dbReference type="Pfam" id="PF00560">
    <property type="entry name" value="LRR_1"/>
    <property type="match status" value="1"/>
</dbReference>
<feature type="compositionally biased region" description="Gly residues" evidence="8">
    <location>
        <begin position="312"/>
        <end position="325"/>
    </location>
</feature>
<dbReference type="InterPro" id="IPR013210">
    <property type="entry name" value="LRR_N_plant-typ"/>
</dbReference>
<evidence type="ECO:0000256" key="7">
    <source>
        <dbReference type="ARBA" id="ARBA00023136"/>
    </source>
</evidence>
<dbReference type="GO" id="GO:0004672">
    <property type="term" value="F:protein kinase activity"/>
    <property type="evidence" value="ECO:0007669"/>
    <property type="project" value="InterPro"/>
</dbReference>
<proteinExistence type="predicted"/>
<dbReference type="SUPFAM" id="SSF52058">
    <property type="entry name" value="L domain-like"/>
    <property type="match status" value="1"/>
</dbReference>
<dbReference type="Proteomes" id="UP001279734">
    <property type="component" value="Unassembled WGS sequence"/>
</dbReference>
<dbReference type="EMBL" id="BSYO01000018">
    <property type="protein sequence ID" value="GMH18118.1"/>
    <property type="molecule type" value="Genomic_DNA"/>
</dbReference>
<dbReference type="PANTHER" id="PTHR48007:SF29">
    <property type="entry name" value="POLLEN RECEPTOR-LIKE KINASE 3"/>
    <property type="match status" value="1"/>
</dbReference>
<evidence type="ECO:0000256" key="5">
    <source>
        <dbReference type="ARBA" id="ARBA00022737"/>
    </source>
</evidence>
<dbReference type="AlphaFoldDB" id="A0AAD3XUV1"/>
<feature type="transmembrane region" description="Helical" evidence="9">
    <location>
        <begin position="264"/>
        <end position="284"/>
    </location>
</feature>
<dbReference type="Pfam" id="PF13855">
    <property type="entry name" value="LRR_8"/>
    <property type="match status" value="1"/>
</dbReference>
<evidence type="ECO:0000256" key="6">
    <source>
        <dbReference type="ARBA" id="ARBA00022989"/>
    </source>
</evidence>
<evidence type="ECO:0000256" key="4">
    <source>
        <dbReference type="ARBA" id="ARBA00022729"/>
    </source>
</evidence>
<dbReference type="InterPro" id="IPR000719">
    <property type="entry name" value="Prot_kinase_dom"/>
</dbReference>
<dbReference type="Pfam" id="PF00069">
    <property type="entry name" value="Pkinase"/>
    <property type="match status" value="1"/>
</dbReference>
<keyword evidence="2" id="KW-0433">Leucine-rich repeat</keyword>
<dbReference type="InterPro" id="IPR046959">
    <property type="entry name" value="PRK1-6/SRF4-like"/>
</dbReference>
<evidence type="ECO:0000256" key="8">
    <source>
        <dbReference type="SAM" id="MobiDB-lite"/>
    </source>
</evidence>
<dbReference type="CDD" id="cd14066">
    <property type="entry name" value="STKc_IRAK"/>
    <property type="match status" value="1"/>
</dbReference>
<dbReference type="PANTHER" id="PTHR48007">
    <property type="entry name" value="LEUCINE-RICH REPEAT RECEPTOR-LIKE PROTEIN KINASE PXC1"/>
    <property type="match status" value="1"/>
</dbReference>
<feature type="region of interest" description="Disordered" evidence="8">
    <location>
        <begin position="234"/>
        <end position="259"/>
    </location>
</feature>
<accession>A0AAD3XUV1</accession>
<dbReference type="Gene3D" id="3.30.200.20">
    <property type="entry name" value="Phosphorylase Kinase, domain 1"/>
    <property type="match status" value="1"/>
</dbReference>
<protein>
    <recommendedName>
        <fullName evidence="11">Protein kinase domain-containing protein</fullName>
    </recommendedName>
</protein>
<feature type="chain" id="PRO_5041990789" description="Protein kinase domain-containing protein" evidence="10">
    <location>
        <begin position="22"/>
        <end position="650"/>
    </location>
</feature>
<organism evidence="12 13">
    <name type="scientific">Nepenthes gracilis</name>
    <name type="common">Slender pitcher plant</name>
    <dbReference type="NCBI Taxonomy" id="150966"/>
    <lineage>
        <taxon>Eukaryota</taxon>
        <taxon>Viridiplantae</taxon>
        <taxon>Streptophyta</taxon>
        <taxon>Embryophyta</taxon>
        <taxon>Tracheophyta</taxon>
        <taxon>Spermatophyta</taxon>
        <taxon>Magnoliopsida</taxon>
        <taxon>eudicotyledons</taxon>
        <taxon>Gunneridae</taxon>
        <taxon>Pentapetalae</taxon>
        <taxon>Caryophyllales</taxon>
        <taxon>Nepenthaceae</taxon>
        <taxon>Nepenthes</taxon>
    </lineage>
</organism>
<feature type="domain" description="Protein kinase" evidence="11">
    <location>
        <begin position="372"/>
        <end position="648"/>
    </location>
</feature>